<dbReference type="Proteomes" id="UP001218246">
    <property type="component" value="Unassembled WGS sequence"/>
</dbReference>
<organism evidence="1 2">
    <name type="scientific">Ectobacillus antri</name>
    <dbReference type="NCBI Taxonomy" id="2486280"/>
    <lineage>
        <taxon>Bacteria</taxon>
        <taxon>Bacillati</taxon>
        <taxon>Bacillota</taxon>
        <taxon>Bacilli</taxon>
        <taxon>Bacillales</taxon>
        <taxon>Bacillaceae</taxon>
        <taxon>Ectobacillus</taxon>
    </lineage>
</organism>
<name>A0ABT6H5I5_9BACI</name>
<dbReference type="RefSeq" id="WP_245999815.1">
    <property type="nucleotide sequence ID" value="NZ_JARRRY010000004.1"/>
</dbReference>
<proteinExistence type="predicted"/>
<keyword evidence="2" id="KW-1185">Reference proteome</keyword>
<accession>A0ABT6H5I5</accession>
<dbReference type="InterPro" id="IPR018743">
    <property type="entry name" value="DUF2292"/>
</dbReference>
<evidence type="ECO:0000313" key="1">
    <source>
        <dbReference type="EMBL" id="MDG5754237.1"/>
    </source>
</evidence>
<comment type="caution">
    <text evidence="1">The sequence shown here is derived from an EMBL/GenBank/DDBJ whole genome shotgun (WGS) entry which is preliminary data.</text>
</comment>
<sequence length="37" mass="4333">MEKIKLMLDDMKFGSITLIVQDGKVIQLEKNEKVRLK</sequence>
<protein>
    <submittedName>
        <fullName evidence="1">YezD family protein</fullName>
    </submittedName>
</protein>
<dbReference type="Pfam" id="PF10055">
    <property type="entry name" value="DUF2292"/>
    <property type="match status" value="1"/>
</dbReference>
<evidence type="ECO:0000313" key="2">
    <source>
        <dbReference type="Proteomes" id="UP001218246"/>
    </source>
</evidence>
<reference evidence="1 2" key="1">
    <citation type="submission" date="2023-04" db="EMBL/GenBank/DDBJ databases">
        <title>Ectobacillus antri isolated from activated sludge.</title>
        <authorList>
            <person name="Yan P."/>
            <person name="Liu X."/>
        </authorList>
    </citation>
    <scope>NUCLEOTIDE SEQUENCE [LARGE SCALE GENOMIC DNA]</scope>
    <source>
        <strain evidence="1 2">C18H</strain>
    </source>
</reference>
<gene>
    <name evidence="1" type="ORF">P6P90_09670</name>
</gene>
<dbReference type="EMBL" id="JARULN010000007">
    <property type="protein sequence ID" value="MDG5754237.1"/>
    <property type="molecule type" value="Genomic_DNA"/>
</dbReference>